<dbReference type="CDD" id="cd07344">
    <property type="entry name" value="M48_yhfN_like"/>
    <property type="match status" value="1"/>
</dbReference>
<dbReference type="Proteomes" id="UP000190774">
    <property type="component" value="Unassembled WGS sequence"/>
</dbReference>
<feature type="domain" description="YgjP-like metallopeptidase" evidence="1">
    <location>
        <begin position="22"/>
        <end position="230"/>
    </location>
</feature>
<dbReference type="PANTHER" id="PTHR30399">
    <property type="entry name" value="UNCHARACTERIZED PROTEIN YGJP"/>
    <property type="match status" value="1"/>
</dbReference>
<dbReference type="STRING" id="48467.SAMN02745166_04844"/>
<proteinExistence type="predicted"/>
<reference evidence="3" key="1">
    <citation type="submission" date="2017-02" db="EMBL/GenBank/DDBJ databases">
        <authorList>
            <person name="Varghese N."/>
            <person name="Submissions S."/>
        </authorList>
    </citation>
    <scope>NUCLEOTIDE SEQUENCE [LARGE SCALE GENOMIC DNA]</scope>
    <source>
        <strain evidence="3">ATCC 700200</strain>
    </source>
</reference>
<dbReference type="Gene3D" id="3.30.2010.10">
    <property type="entry name" value="Metalloproteases ('zincins'), catalytic domain"/>
    <property type="match status" value="1"/>
</dbReference>
<dbReference type="RefSeq" id="WP_176159642.1">
    <property type="nucleotide sequence ID" value="NZ_FUYE01000025.1"/>
</dbReference>
<evidence type="ECO:0000313" key="3">
    <source>
        <dbReference type="Proteomes" id="UP000190774"/>
    </source>
</evidence>
<name>A0A1T4Z2C2_9BACT</name>
<dbReference type="Pfam" id="PF01863">
    <property type="entry name" value="YgjP-like"/>
    <property type="match status" value="1"/>
</dbReference>
<dbReference type="InterPro" id="IPR053136">
    <property type="entry name" value="UTP_pyrophosphatase-like"/>
</dbReference>
<evidence type="ECO:0000259" key="1">
    <source>
        <dbReference type="Pfam" id="PF01863"/>
    </source>
</evidence>
<protein>
    <recommendedName>
        <fullName evidence="1">YgjP-like metallopeptidase domain-containing protein</fullName>
    </recommendedName>
</protein>
<keyword evidence="3" id="KW-1185">Reference proteome</keyword>
<organism evidence="2 3">
    <name type="scientific">Prosthecobacter debontii</name>
    <dbReference type="NCBI Taxonomy" id="48467"/>
    <lineage>
        <taxon>Bacteria</taxon>
        <taxon>Pseudomonadati</taxon>
        <taxon>Verrucomicrobiota</taxon>
        <taxon>Verrucomicrobiia</taxon>
        <taxon>Verrucomicrobiales</taxon>
        <taxon>Verrucomicrobiaceae</taxon>
        <taxon>Prosthecobacter</taxon>
    </lineage>
</organism>
<gene>
    <name evidence="2" type="ORF">SAMN02745166_04844</name>
</gene>
<dbReference type="InterPro" id="IPR002725">
    <property type="entry name" value="YgjP-like_metallopeptidase"/>
</dbReference>
<dbReference type="PANTHER" id="PTHR30399:SF1">
    <property type="entry name" value="UTP PYROPHOSPHATASE"/>
    <property type="match status" value="1"/>
</dbReference>
<dbReference type="EMBL" id="FUYE01000025">
    <property type="protein sequence ID" value="SKB08013.1"/>
    <property type="molecule type" value="Genomic_DNA"/>
</dbReference>
<dbReference type="AlphaFoldDB" id="A0A1T4Z2C2"/>
<accession>A0A1T4Z2C2</accession>
<sequence>MSDFEIIDTVAGSAQLKRTGRKTLAISVMPNGDLELIAPEAAPVDAILKKVEKRLRWIRTQRRLFRDMNAVRPPPRYVSGATHRYLGRQYLLKVTAGSPAKVSLRGGFLHVEVPDKAQPEVKKALQEWYRSHARHQFQQRLKSWRTWCLDRRLPLPHLRLRAMSKRWGSALPDGTICLNPDLIKAPSACVDYVIIHEICHLKHPDHGKHFWSLLSQLVPDWKERKQRLESMEL</sequence>
<evidence type="ECO:0000313" key="2">
    <source>
        <dbReference type="EMBL" id="SKB08013.1"/>
    </source>
</evidence>